<dbReference type="GO" id="GO:0003700">
    <property type="term" value="F:DNA-binding transcription factor activity"/>
    <property type="evidence" value="ECO:0007669"/>
    <property type="project" value="InterPro"/>
</dbReference>
<dbReference type="KEGG" id="bvi:Bcep1808_5599"/>
<protein>
    <submittedName>
        <fullName evidence="2">Transcriptional regulator, AraC family</fullName>
    </submittedName>
</protein>
<sequence length="321" mass="35901">MGRLSDTMNLHAESRCFSDVFLHSQAIVNWSQHYDQISPGIATTTLRQAAGQRFHVFRERINQRVMQHGLAPRGRLCFALPIANTAAPIVQGRTVARPSLLTLRGGEEFVAHLPCDTEVLAFTIDRTLTADHALDELANLPARVLRQPVLPISPVRYRTALDGLERVLCQALDHGSLTARDAFDERVLAHNVVGILLDLVQSDEADAGALPSASTQSYIVRRSQEIALECDDVPTVIDLCHHLRISRRTLQYSFQNVVGTTPTAYLRSIRLNAVRRFLMTTPETMRIGDAAAQFGFCHFGRFSAYYQQHFHELPSHTPRLS</sequence>
<accession>A4JQI4</accession>
<dbReference type="PANTHER" id="PTHR47893:SF1">
    <property type="entry name" value="REGULATORY PROTEIN PCHR"/>
    <property type="match status" value="1"/>
</dbReference>
<reference evidence="3" key="1">
    <citation type="submission" date="2007-03" db="EMBL/GenBank/DDBJ databases">
        <title>Complete sequence of chromosome 3 of Burkholderia vietnamiensis G4.</title>
        <authorList>
            <consortium name="US DOE Joint Genome Institute"/>
            <person name="Copeland A."/>
            <person name="Lucas S."/>
            <person name="Lapidus A."/>
            <person name="Barry K."/>
            <person name="Detter J.C."/>
            <person name="Glavina del Rio T."/>
            <person name="Hammon N."/>
            <person name="Israni S."/>
            <person name="Dalin E."/>
            <person name="Tice H."/>
            <person name="Pitluck S."/>
            <person name="Chain P."/>
            <person name="Malfatti S."/>
            <person name="Shin M."/>
            <person name="Vergez L."/>
            <person name="Schmutz J."/>
            <person name="Larimer F."/>
            <person name="Land M."/>
            <person name="Hauser L."/>
            <person name="Kyrpides N."/>
            <person name="Tiedje J."/>
            <person name="Richardson P."/>
        </authorList>
    </citation>
    <scope>NUCLEOTIDE SEQUENCE [LARGE SCALE GENOMIC DNA]</scope>
    <source>
        <strain evidence="3">G4 / LMG 22486</strain>
    </source>
</reference>
<evidence type="ECO:0000259" key="1">
    <source>
        <dbReference type="PROSITE" id="PS01124"/>
    </source>
</evidence>
<dbReference type="PANTHER" id="PTHR47893">
    <property type="entry name" value="REGULATORY PROTEIN PCHR"/>
    <property type="match status" value="1"/>
</dbReference>
<evidence type="ECO:0000313" key="2">
    <source>
        <dbReference type="EMBL" id="ABO58537.1"/>
    </source>
</evidence>
<dbReference type="InterPro" id="IPR053142">
    <property type="entry name" value="PchR_regulatory_protein"/>
</dbReference>
<dbReference type="InterPro" id="IPR018060">
    <property type="entry name" value="HTH_AraC"/>
</dbReference>
<name>A4JQI4_BURVG</name>
<dbReference type="PROSITE" id="PS01124">
    <property type="entry name" value="HTH_ARAC_FAMILY_2"/>
    <property type="match status" value="1"/>
</dbReference>
<evidence type="ECO:0000313" key="3">
    <source>
        <dbReference type="Proteomes" id="UP000002287"/>
    </source>
</evidence>
<proteinExistence type="predicted"/>
<dbReference type="HOGENOM" id="CLU_047930_2_0_4"/>
<dbReference type="SMART" id="SM00342">
    <property type="entry name" value="HTH_ARAC"/>
    <property type="match status" value="1"/>
</dbReference>
<dbReference type="AlphaFoldDB" id="A4JQI4"/>
<dbReference type="Proteomes" id="UP000002287">
    <property type="component" value="Chromosome 3"/>
</dbReference>
<organism evidence="2 3">
    <name type="scientific">Burkholderia vietnamiensis (strain G4 / LMG 22486)</name>
    <name type="common">Burkholderia cepacia (strain R1808)</name>
    <dbReference type="NCBI Taxonomy" id="269482"/>
    <lineage>
        <taxon>Bacteria</taxon>
        <taxon>Pseudomonadati</taxon>
        <taxon>Pseudomonadota</taxon>
        <taxon>Betaproteobacteria</taxon>
        <taxon>Burkholderiales</taxon>
        <taxon>Burkholderiaceae</taxon>
        <taxon>Burkholderia</taxon>
        <taxon>Burkholderia cepacia complex</taxon>
    </lineage>
</organism>
<dbReference type="Gene3D" id="1.10.10.60">
    <property type="entry name" value="Homeodomain-like"/>
    <property type="match status" value="1"/>
</dbReference>
<dbReference type="Pfam" id="PF12833">
    <property type="entry name" value="HTH_18"/>
    <property type="match status" value="1"/>
</dbReference>
<dbReference type="EMBL" id="CP000616">
    <property type="protein sequence ID" value="ABO58537.1"/>
    <property type="molecule type" value="Genomic_DNA"/>
</dbReference>
<dbReference type="GO" id="GO:0043565">
    <property type="term" value="F:sequence-specific DNA binding"/>
    <property type="evidence" value="ECO:0007669"/>
    <property type="project" value="InterPro"/>
</dbReference>
<gene>
    <name evidence="2" type="ordered locus">Bcep1808_5599</name>
</gene>
<feature type="domain" description="HTH araC/xylS-type" evidence="1">
    <location>
        <begin position="235"/>
        <end position="320"/>
    </location>
</feature>
<dbReference type="eggNOG" id="COG2207">
    <property type="taxonomic scope" value="Bacteria"/>
</dbReference>